<accession>A0A8H2K4G5</accession>
<dbReference type="AlphaFoldDB" id="A0A8H2K4G5"/>
<evidence type="ECO:0008006" key="3">
    <source>
        <dbReference type="Google" id="ProtNLM"/>
    </source>
</evidence>
<proteinExistence type="predicted"/>
<keyword evidence="2" id="KW-1185">Reference proteome</keyword>
<comment type="caution">
    <text evidence="1">The sequence shown here is derived from an EMBL/GenBank/DDBJ whole genome shotgun (WGS) entry which is preliminary data.</text>
</comment>
<protein>
    <recommendedName>
        <fullName evidence="3">Nucleotidyltransferase</fullName>
    </recommendedName>
</protein>
<dbReference type="OrthoDB" id="2082416at2"/>
<sequence>MKTIDDLLDEVRVQIEPTSGPLDEARARLTLVRDSADSFPGALRTYRSGSLAVHTMNKPVTDGDGGLVLNRNYYPQLGPDGAGEAPGAVVDDLCAHLGTLIRKQYPNATIHKSKRGPEVHFGAPIEDQDPTVDLVVALNRKNGSGIWIPNLEDEDWDASDPEKHVGLLNSGSSSFRSIRRKTIRLAKAWNKQFVEPGMSSFQLSVWAWEFLEPGTGVAHGLHTLFDRAASRLEAGEGTSDPAGVSDDLKLLKDADVVATCLRKASNSIAEALDADNEDELRSAVSAVFSKYLDVPSASALKESARLLSTAKPVAAAALGVAVAATTTAGARAFGGTR</sequence>
<reference evidence="1 2" key="1">
    <citation type="submission" date="2019-06" db="EMBL/GenBank/DDBJ databases">
        <title>Sequencing the genomes of 1000 actinobacteria strains.</title>
        <authorList>
            <person name="Klenk H.-P."/>
        </authorList>
    </citation>
    <scope>NUCLEOTIDE SEQUENCE [LARGE SCALE GENOMIC DNA]</scope>
    <source>
        <strain evidence="1 2">DSM 21947</strain>
    </source>
</reference>
<organism evidence="1 2">
    <name type="scientific">Rhodoglobus vestalii</name>
    <dbReference type="NCBI Taxonomy" id="193384"/>
    <lineage>
        <taxon>Bacteria</taxon>
        <taxon>Bacillati</taxon>
        <taxon>Actinomycetota</taxon>
        <taxon>Actinomycetes</taxon>
        <taxon>Micrococcales</taxon>
        <taxon>Microbacteriaceae</taxon>
        <taxon>Rhodoglobus</taxon>
    </lineage>
</organism>
<gene>
    <name evidence="1" type="ORF">FB472_1170</name>
</gene>
<dbReference type="Proteomes" id="UP000316560">
    <property type="component" value="Unassembled WGS sequence"/>
</dbReference>
<name>A0A8H2K4G5_9MICO</name>
<dbReference type="RefSeq" id="WP_141990070.1">
    <property type="nucleotide sequence ID" value="NZ_VFRA01000001.1"/>
</dbReference>
<evidence type="ECO:0000313" key="2">
    <source>
        <dbReference type="Proteomes" id="UP000316560"/>
    </source>
</evidence>
<dbReference type="EMBL" id="VFRA01000001">
    <property type="protein sequence ID" value="TQO19603.1"/>
    <property type="molecule type" value="Genomic_DNA"/>
</dbReference>
<evidence type="ECO:0000313" key="1">
    <source>
        <dbReference type="EMBL" id="TQO19603.1"/>
    </source>
</evidence>